<dbReference type="EMBL" id="FOZV01000006">
    <property type="protein sequence ID" value="SFS82097.1"/>
    <property type="molecule type" value="Genomic_DNA"/>
</dbReference>
<dbReference type="AlphaFoldDB" id="A0A1I6SZ71"/>
<dbReference type="Proteomes" id="UP000198788">
    <property type="component" value="Unassembled WGS sequence"/>
</dbReference>
<dbReference type="STRING" id="871741.SAMN05192570_2810"/>
<name>A0A1I6SZ71_9CAUL</name>
<dbReference type="OrthoDB" id="573771at2"/>
<evidence type="ECO:0000313" key="2">
    <source>
        <dbReference type="Proteomes" id="UP000198788"/>
    </source>
</evidence>
<keyword evidence="2" id="KW-1185">Reference proteome</keyword>
<proteinExistence type="predicted"/>
<gene>
    <name evidence="1" type="ORF">SAMN05192570_2810</name>
</gene>
<evidence type="ECO:0000313" key="1">
    <source>
        <dbReference type="EMBL" id="SFS82097.1"/>
    </source>
</evidence>
<reference evidence="2" key="1">
    <citation type="submission" date="2016-10" db="EMBL/GenBank/DDBJ databases">
        <authorList>
            <person name="Varghese N."/>
            <person name="Submissions S."/>
        </authorList>
    </citation>
    <scope>NUCLEOTIDE SEQUENCE [LARGE SCALE GENOMIC DNA]</scope>
    <source>
        <strain evidence="2">CGMCC 1.10683</strain>
    </source>
</reference>
<protein>
    <recommendedName>
        <fullName evidence="3">Addiction module antitoxin</fullName>
    </recommendedName>
</protein>
<sequence length="72" mass="7804">MKKLTITVDEDVYEGLHARVGAGRISRFVNDLVRPLVSDPALEEDYAAMAADGVREAEAEAWTEGLIADVDA</sequence>
<accession>A0A1I6SZ71</accession>
<evidence type="ECO:0008006" key="3">
    <source>
        <dbReference type="Google" id="ProtNLM"/>
    </source>
</evidence>
<organism evidence="1 2">
    <name type="scientific">Brevundimonas viscosa</name>
    <dbReference type="NCBI Taxonomy" id="871741"/>
    <lineage>
        <taxon>Bacteria</taxon>
        <taxon>Pseudomonadati</taxon>
        <taxon>Pseudomonadota</taxon>
        <taxon>Alphaproteobacteria</taxon>
        <taxon>Caulobacterales</taxon>
        <taxon>Caulobacteraceae</taxon>
        <taxon>Brevundimonas</taxon>
    </lineage>
</organism>
<dbReference type="RefSeq" id="WP_092312074.1">
    <property type="nucleotide sequence ID" value="NZ_FOZV01000006.1"/>
</dbReference>